<dbReference type="InterPro" id="IPR036573">
    <property type="entry name" value="CBM_sf_5/12"/>
</dbReference>
<feature type="compositionally biased region" description="Low complexity" evidence="2">
    <location>
        <begin position="365"/>
        <end position="380"/>
    </location>
</feature>
<dbReference type="GO" id="GO:0005576">
    <property type="term" value="C:extracellular region"/>
    <property type="evidence" value="ECO:0007669"/>
    <property type="project" value="InterPro"/>
</dbReference>
<feature type="region of interest" description="Disordered" evidence="2">
    <location>
        <begin position="365"/>
        <end position="390"/>
    </location>
</feature>
<dbReference type="Gene3D" id="3.20.20.80">
    <property type="entry name" value="Glycosidases"/>
    <property type="match status" value="1"/>
</dbReference>
<dbReference type="SMART" id="SM00495">
    <property type="entry name" value="ChtBD3"/>
    <property type="match status" value="2"/>
</dbReference>
<keyword evidence="5" id="KW-1185">Reference proteome</keyword>
<dbReference type="PANTHER" id="PTHR42976">
    <property type="entry name" value="BIFUNCTIONAL CHITINASE/LYSOZYME-RELATED"/>
    <property type="match status" value="1"/>
</dbReference>
<dbReference type="Proteomes" id="UP000238217">
    <property type="component" value="Unassembled WGS sequence"/>
</dbReference>
<dbReference type="OrthoDB" id="99456at2"/>
<evidence type="ECO:0000256" key="1">
    <source>
        <dbReference type="ARBA" id="ARBA00022801"/>
    </source>
</evidence>
<protein>
    <submittedName>
        <fullName evidence="4">Chitinase (Glycosyl hydrolase family 18)</fullName>
    </submittedName>
</protein>
<dbReference type="Pfam" id="PF02839">
    <property type="entry name" value="CBM_5_12"/>
    <property type="match status" value="1"/>
</dbReference>
<dbReference type="RefSeq" id="WP_106122957.1">
    <property type="nucleotide sequence ID" value="NZ_PVTY01000008.1"/>
</dbReference>
<accession>A0A2T0YKH8</accession>
<reference evidence="4 5" key="1">
    <citation type="submission" date="2018-03" db="EMBL/GenBank/DDBJ databases">
        <title>Comparative analysis of microorganisms from saline springs in Andes Mountain Range, Colombia.</title>
        <authorList>
            <person name="Rubin E."/>
        </authorList>
    </citation>
    <scope>NUCLEOTIDE SEQUENCE [LARGE SCALE GENOMIC DNA]</scope>
    <source>
        <strain evidence="4 5">CG 35</strain>
    </source>
</reference>
<comment type="caution">
    <text evidence="4">The sequence shown here is derived from an EMBL/GenBank/DDBJ whole genome shotgun (WGS) entry which is preliminary data.</text>
</comment>
<evidence type="ECO:0000313" key="4">
    <source>
        <dbReference type="EMBL" id="PRZ15668.1"/>
    </source>
</evidence>
<feature type="region of interest" description="Disordered" evidence="2">
    <location>
        <begin position="483"/>
        <end position="516"/>
    </location>
</feature>
<dbReference type="CDD" id="cd06543">
    <property type="entry name" value="GH18_PF-ChiA-like"/>
    <property type="match status" value="1"/>
</dbReference>
<dbReference type="EMBL" id="PVTY01000008">
    <property type="protein sequence ID" value="PRZ15668.1"/>
    <property type="molecule type" value="Genomic_DNA"/>
</dbReference>
<organism evidence="4 5">
    <name type="scientific">Nesterenkonia sandarakina</name>
    <dbReference type="NCBI Taxonomy" id="272918"/>
    <lineage>
        <taxon>Bacteria</taxon>
        <taxon>Bacillati</taxon>
        <taxon>Actinomycetota</taxon>
        <taxon>Actinomycetes</taxon>
        <taxon>Micrococcales</taxon>
        <taxon>Micrococcaceae</taxon>
        <taxon>Nesterenkonia</taxon>
    </lineage>
</organism>
<dbReference type="InterPro" id="IPR052750">
    <property type="entry name" value="GH18_Chitinase"/>
</dbReference>
<dbReference type="Gene3D" id="2.10.10.20">
    <property type="entry name" value="Carbohydrate-binding module superfamily 5/12"/>
    <property type="match status" value="2"/>
</dbReference>
<evidence type="ECO:0000313" key="5">
    <source>
        <dbReference type="Proteomes" id="UP000238217"/>
    </source>
</evidence>
<dbReference type="CDD" id="cd12215">
    <property type="entry name" value="ChiC_BD"/>
    <property type="match status" value="2"/>
</dbReference>
<dbReference type="SUPFAM" id="SSF51445">
    <property type="entry name" value="(Trans)glycosidases"/>
    <property type="match status" value="1"/>
</dbReference>
<dbReference type="InterPro" id="IPR017853">
    <property type="entry name" value="GH"/>
</dbReference>
<keyword evidence="1 4" id="KW-0378">Hydrolase</keyword>
<name>A0A2T0YKH8_9MICC</name>
<dbReference type="PANTHER" id="PTHR42976:SF1">
    <property type="entry name" value="GH18 DOMAIN-CONTAINING PROTEIN-RELATED"/>
    <property type="match status" value="1"/>
</dbReference>
<gene>
    <name evidence="4" type="ORF">BCL67_108129</name>
</gene>
<dbReference type="PROSITE" id="PS51910">
    <property type="entry name" value="GH18_2"/>
    <property type="match status" value="1"/>
</dbReference>
<dbReference type="InterPro" id="IPR001223">
    <property type="entry name" value="Glyco_hydro18_cat"/>
</dbReference>
<evidence type="ECO:0000256" key="2">
    <source>
        <dbReference type="SAM" id="MobiDB-lite"/>
    </source>
</evidence>
<dbReference type="GO" id="GO:0005975">
    <property type="term" value="P:carbohydrate metabolic process"/>
    <property type="evidence" value="ECO:0007669"/>
    <property type="project" value="InterPro"/>
</dbReference>
<dbReference type="GO" id="GO:0004553">
    <property type="term" value="F:hydrolase activity, hydrolyzing O-glycosyl compounds"/>
    <property type="evidence" value="ECO:0007669"/>
    <property type="project" value="InterPro"/>
</dbReference>
<dbReference type="SUPFAM" id="SSF51055">
    <property type="entry name" value="Carbohydrate binding domain"/>
    <property type="match status" value="2"/>
</dbReference>
<evidence type="ECO:0000259" key="3">
    <source>
        <dbReference type="PROSITE" id="PS51910"/>
    </source>
</evidence>
<dbReference type="AlphaFoldDB" id="A0A2T0YKH8"/>
<dbReference type="GO" id="GO:0030246">
    <property type="term" value="F:carbohydrate binding"/>
    <property type="evidence" value="ECO:0007669"/>
    <property type="project" value="InterPro"/>
</dbReference>
<dbReference type="InterPro" id="IPR003610">
    <property type="entry name" value="CBM5/12"/>
</dbReference>
<proteinExistence type="predicted"/>
<feature type="domain" description="GH18" evidence="3">
    <location>
        <begin position="44"/>
        <end position="343"/>
    </location>
</feature>
<sequence length="516" mass="55859">MSTTVRLSRWRVTLAVLIVLATAVAGVLGARMYEARATQEPAPHWFAGYVDVTATPSYAFEEGSADAEGHVPDVVLSFIVADEDGSCTPSWGTYYGLDEAGAQLDLDRRIQRLREQGAGVVVSFGGAINQELATVCDSAEELAEAYLQVIERYDLDTIDLDIEGPALEDAKSNALRAEAVALLQQQLGAEGRPLAVWLTLPVIPSGLTVDGREVVSAMLESGADLAGVNLMTMNYGQARESRSMFDASAAAMRSTHRQLGIIYEQAGIPLRSSVLWGKLGATPMIGQNDVVDEVFTVDDAQRFNEFAVENGIGRMSMWSLNRDATCGSNYPDTSRVSDACSGVDQGDVRFSEVLSQSYIGHAAQAASATTEPDAAAAAAPQDDDPETSPYPIWDEEASYLEGTKIVWHRNVYEAKWWTRGDLPDNPVLEAWDTPWELIGPVLPGETPMPVFTVEKGTYPTWKGSTSYEKGDRVLSEGTPYEAKWWTEGDSPDAAQGNPDSSPWVPLTAEDVAEDLD</sequence>